<keyword evidence="5" id="KW-0677">Repeat</keyword>
<feature type="domain" description="VLRF1" evidence="12">
    <location>
        <begin position="309"/>
        <end position="460"/>
    </location>
</feature>
<dbReference type="PANTHER" id="PTHR16036:SF2">
    <property type="entry name" value="TRNA ENDONUCLEASE ANKZF1"/>
    <property type="match status" value="1"/>
</dbReference>
<keyword evidence="9" id="KW-0175">Coiled coil</keyword>
<proteinExistence type="inferred from homology"/>
<comment type="subcellular location">
    <subcellularLocation>
        <location evidence="1">Cytoplasm</location>
    </subcellularLocation>
</comment>
<evidence type="ECO:0000256" key="1">
    <source>
        <dbReference type="ARBA" id="ARBA00004496"/>
    </source>
</evidence>
<evidence type="ECO:0000313" key="13">
    <source>
        <dbReference type="EMBL" id="CAD2216515.1"/>
    </source>
</evidence>
<evidence type="ECO:0000259" key="12">
    <source>
        <dbReference type="PROSITE" id="PS52044"/>
    </source>
</evidence>
<evidence type="ECO:0000256" key="10">
    <source>
        <dbReference type="PROSITE-ProRule" id="PRU01389"/>
    </source>
</evidence>
<sequence length="467" mass="52798">MTMNVGDIEKEMRKVEKTLELDARNEYEHQQRMEANKVTVARIRDNLRQFNGDYVDQLLKRLETLETKVVQAWQPAAEKQADAFAVDFGEDEQEDEMELAEKEVKVKPKRKPKEKSKKEKPAPKVEEEEATTSPAQNRIEPPGEINAGDETTFSLASVEVFSAESVPSTSIPEDGVDSNGVCRLIPNTAKAFVQFSREMFVDGAACYCQVTLFRSVLLVLSTAETPDKGVLSEKAFPQHQPTESGSEDSFAEEDEEMEEVTDEVLIAKLSQELVSVYDDKKQEDEEEEKMRDFPVEVNQNIRLRIRHFSLATWTILMCHGGYFSGGVFTNGKCVVHKSFQRYVVRKKQGGKQSTNAKDGGGSYGSIGSQIRAAQEIKWRIDVKNILTAWKEWVQSSQFIFYVAPGPQNRSILVDFSSIPGVESAVSPIVLSDRRVRSVPLTTHRPKFEEVKRIYDTLSSVDVKYVKF</sequence>
<evidence type="ECO:0000256" key="7">
    <source>
        <dbReference type="ARBA" id="ARBA00022801"/>
    </source>
</evidence>
<evidence type="ECO:0000256" key="2">
    <source>
        <dbReference type="ARBA" id="ARBA00009262"/>
    </source>
</evidence>
<keyword evidence="8" id="KW-0040">ANK repeat</keyword>
<organism evidence="13 14">
    <name type="scientific">Angomonas deanei</name>
    <dbReference type="NCBI Taxonomy" id="59799"/>
    <lineage>
        <taxon>Eukaryota</taxon>
        <taxon>Discoba</taxon>
        <taxon>Euglenozoa</taxon>
        <taxon>Kinetoplastea</taxon>
        <taxon>Metakinetoplastina</taxon>
        <taxon>Trypanosomatida</taxon>
        <taxon>Trypanosomatidae</taxon>
        <taxon>Strigomonadinae</taxon>
        <taxon>Angomonas</taxon>
    </lineage>
</organism>
<dbReference type="InterPro" id="IPR047139">
    <property type="entry name" value="ANKZ1/VMS1"/>
</dbReference>
<dbReference type="GO" id="GO:0004519">
    <property type="term" value="F:endonuclease activity"/>
    <property type="evidence" value="ECO:0007669"/>
    <property type="project" value="UniProtKB-KW"/>
</dbReference>
<evidence type="ECO:0000256" key="4">
    <source>
        <dbReference type="ARBA" id="ARBA00022722"/>
    </source>
</evidence>
<dbReference type="EMBL" id="LR877151">
    <property type="protein sequence ID" value="CAD2216515.1"/>
    <property type="molecule type" value="Genomic_DNA"/>
</dbReference>
<keyword evidence="6 10" id="KW-0255">Endonuclease</keyword>
<evidence type="ECO:0000256" key="9">
    <source>
        <dbReference type="ARBA" id="ARBA00023054"/>
    </source>
</evidence>
<reference evidence="13 14" key="1">
    <citation type="submission" date="2020-08" db="EMBL/GenBank/DDBJ databases">
        <authorList>
            <person name="Newling K."/>
            <person name="Davey J."/>
            <person name="Forrester S."/>
        </authorList>
    </citation>
    <scope>NUCLEOTIDE SEQUENCE [LARGE SCALE GENOMIC DNA]</scope>
    <source>
        <strain evidence="14">Crithidia deanei Carvalho (ATCC PRA-265)</strain>
    </source>
</reference>
<dbReference type="PROSITE" id="PS52044">
    <property type="entry name" value="VLRF1"/>
    <property type="match status" value="1"/>
</dbReference>
<dbReference type="GO" id="GO:0036503">
    <property type="term" value="P:ERAD pathway"/>
    <property type="evidence" value="ECO:0007669"/>
    <property type="project" value="TreeGrafter"/>
</dbReference>
<keyword evidence="14" id="KW-1185">Reference proteome</keyword>
<feature type="compositionally biased region" description="Basic and acidic residues" evidence="11">
    <location>
        <begin position="116"/>
        <end position="125"/>
    </location>
</feature>
<evidence type="ECO:0000256" key="6">
    <source>
        <dbReference type="ARBA" id="ARBA00022759"/>
    </source>
</evidence>
<accession>A0A7G2CAN5</accession>
<keyword evidence="4 10" id="KW-0540">Nuclease</keyword>
<dbReference type="InterPro" id="IPR041175">
    <property type="entry name" value="VLRF1/Vms1"/>
</dbReference>
<dbReference type="GO" id="GO:0016787">
    <property type="term" value="F:hydrolase activity"/>
    <property type="evidence" value="ECO:0007669"/>
    <property type="project" value="UniProtKB-KW"/>
</dbReference>
<evidence type="ECO:0000256" key="3">
    <source>
        <dbReference type="ARBA" id="ARBA00022490"/>
    </source>
</evidence>
<keyword evidence="3 10" id="KW-0963">Cytoplasm</keyword>
<protein>
    <submittedName>
        <fullName evidence="13">Bacteroidetes VLRF1 release factor, putative</fullName>
    </submittedName>
</protein>
<keyword evidence="7 10" id="KW-0378">Hydrolase</keyword>
<feature type="compositionally biased region" description="Acidic residues" evidence="11">
    <location>
        <begin position="245"/>
        <end position="255"/>
    </location>
</feature>
<dbReference type="Proteomes" id="UP000515908">
    <property type="component" value="Chromosome 07"/>
</dbReference>
<feature type="active site" evidence="10">
    <location>
        <position position="352"/>
    </location>
</feature>
<dbReference type="Pfam" id="PF18826">
    <property type="entry name" value="bVLRF1"/>
    <property type="match status" value="1"/>
</dbReference>
<evidence type="ECO:0000256" key="8">
    <source>
        <dbReference type="ARBA" id="ARBA00023043"/>
    </source>
</evidence>
<dbReference type="VEuPathDB" id="TriTrypDB:ADEAN_000397700"/>
<evidence type="ECO:0000313" key="14">
    <source>
        <dbReference type="Proteomes" id="UP000515908"/>
    </source>
</evidence>
<dbReference type="PANTHER" id="PTHR16036">
    <property type="entry name" value="ANKYRIN REPEAT AND ZINC FINGER DOMAIN-CONTAINING PROTEIN 1"/>
    <property type="match status" value="1"/>
</dbReference>
<dbReference type="AlphaFoldDB" id="A0A7G2CAN5"/>
<feature type="region of interest" description="Disordered" evidence="11">
    <location>
        <begin position="89"/>
        <end position="149"/>
    </location>
</feature>
<feature type="compositionally biased region" description="Acidic residues" evidence="11">
    <location>
        <begin position="89"/>
        <end position="98"/>
    </location>
</feature>
<evidence type="ECO:0000256" key="11">
    <source>
        <dbReference type="SAM" id="MobiDB-lite"/>
    </source>
</evidence>
<dbReference type="GO" id="GO:0005737">
    <property type="term" value="C:cytoplasm"/>
    <property type="evidence" value="ECO:0007669"/>
    <property type="project" value="UniProtKB-SubCell"/>
</dbReference>
<feature type="region of interest" description="Disordered" evidence="11">
    <location>
        <begin position="231"/>
        <end position="255"/>
    </location>
</feature>
<evidence type="ECO:0000256" key="5">
    <source>
        <dbReference type="ARBA" id="ARBA00022737"/>
    </source>
</evidence>
<comment type="similarity">
    <text evidence="2 10">Belongs to the ANKZF1/VMS1 family.</text>
</comment>
<name>A0A7G2CAN5_9TRYP</name>
<gene>
    <name evidence="13" type="ORF">ADEAN_000397700</name>
</gene>
<comment type="domain">
    <text evidence="10">The VLRF1 domain mediates binding to the 60S ribosomal subunit.</text>
</comment>